<keyword evidence="2" id="KW-0949">S-adenosyl-L-methionine</keyword>
<evidence type="ECO:0000256" key="1">
    <source>
        <dbReference type="ARBA" id="ARBA00001966"/>
    </source>
</evidence>
<accession>A0A8J6XVC5</accession>
<dbReference type="SMART" id="SM00729">
    <property type="entry name" value="Elp3"/>
    <property type="match status" value="1"/>
</dbReference>
<evidence type="ECO:0000313" key="7">
    <source>
        <dbReference type="EMBL" id="MBD3869217.1"/>
    </source>
</evidence>
<dbReference type="InterPro" id="IPR007197">
    <property type="entry name" value="rSAM"/>
</dbReference>
<dbReference type="GO" id="GO:0003824">
    <property type="term" value="F:catalytic activity"/>
    <property type="evidence" value="ECO:0007669"/>
    <property type="project" value="InterPro"/>
</dbReference>
<dbReference type="InterPro" id="IPR058240">
    <property type="entry name" value="rSAM_sf"/>
</dbReference>
<evidence type="ECO:0000259" key="6">
    <source>
        <dbReference type="PROSITE" id="PS51918"/>
    </source>
</evidence>
<comment type="caution">
    <text evidence="7">The sequence shown here is derived from an EMBL/GenBank/DDBJ whole genome shotgun (WGS) entry which is preliminary data.</text>
</comment>
<organism evidence="7 8">
    <name type="scientific">Candidatus Polarisedimenticola svalbardensis</name>
    <dbReference type="NCBI Taxonomy" id="2886004"/>
    <lineage>
        <taxon>Bacteria</taxon>
        <taxon>Pseudomonadati</taxon>
        <taxon>Acidobacteriota</taxon>
        <taxon>Candidatus Polarisedimenticolia</taxon>
        <taxon>Candidatus Polarisedimenticolales</taxon>
        <taxon>Candidatus Polarisedimenticolaceae</taxon>
        <taxon>Candidatus Polarisedimenticola</taxon>
    </lineage>
</organism>
<dbReference type="GO" id="GO:0046872">
    <property type="term" value="F:metal ion binding"/>
    <property type="evidence" value="ECO:0007669"/>
    <property type="project" value="UniProtKB-KW"/>
</dbReference>
<dbReference type="GO" id="GO:0051536">
    <property type="term" value="F:iron-sulfur cluster binding"/>
    <property type="evidence" value="ECO:0007669"/>
    <property type="project" value="UniProtKB-KW"/>
</dbReference>
<dbReference type="SFLD" id="SFLDG01095">
    <property type="entry name" value="Uncharacterised_Radical_SAM_Su"/>
    <property type="match status" value="1"/>
</dbReference>
<dbReference type="SFLD" id="SFLDS00029">
    <property type="entry name" value="Radical_SAM"/>
    <property type="match status" value="1"/>
</dbReference>
<keyword evidence="4" id="KW-0408">Iron</keyword>
<dbReference type="Gene3D" id="3.20.20.70">
    <property type="entry name" value="Aldolase class I"/>
    <property type="match status" value="1"/>
</dbReference>
<dbReference type="Proteomes" id="UP000648239">
    <property type="component" value="Unassembled WGS sequence"/>
</dbReference>
<dbReference type="CDD" id="cd01335">
    <property type="entry name" value="Radical_SAM"/>
    <property type="match status" value="1"/>
</dbReference>
<reference evidence="7 8" key="1">
    <citation type="submission" date="2020-08" db="EMBL/GenBank/DDBJ databases">
        <title>Acidobacteriota in marine sediments use diverse sulfur dissimilation pathways.</title>
        <authorList>
            <person name="Wasmund K."/>
        </authorList>
    </citation>
    <scope>NUCLEOTIDE SEQUENCE [LARGE SCALE GENOMIC DNA]</scope>
    <source>
        <strain evidence="7">MAG AM4</strain>
    </source>
</reference>
<dbReference type="PANTHER" id="PTHR43409">
    <property type="entry name" value="ANAEROBIC MAGNESIUM-PROTOPORPHYRIN IX MONOMETHYL ESTER CYCLASE-RELATED"/>
    <property type="match status" value="1"/>
</dbReference>
<dbReference type="PROSITE" id="PS51918">
    <property type="entry name" value="RADICAL_SAM"/>
    <property type="match status" value="1"/>
</dbReference>
<evidence type="ECO:0000256" key="4">
    <source>
        <dbReference type="ARBA" id="ARBA00023004"/>
    </source>
</evidence>
<gene>
    <name evidence="7" type="ORF">IFK94_13940</name>
</gene>
<evidence type="ECO:0000256" key="5">
    <source>
        <dbReference type="ARBA" id="ARBA00023014"/>
    </source>
</evidence>
<evidence type="ECO:0000256" key="2">
    <source>
        <dbReference type="ARBA" id="ARBA00022691"/>
    </source>
</evidence>
<dbReference type="EMBL" id="JACXWD010000068">
    <property type="protein sequence ID" value="MBD3869217.1"/>
    <property type="molecule type" value="Genomic_DNA"/>
</dbReference>
<dbReference type="InterPro" id="IPR051198">
    <property type="entry name" value="BchE-like"/>
</dbReference>
<comment type="cofactor">
    <cofactor evidence="1">
        <name>[4Fe-4S] cluster</name>
        <dbReference type="ChEBI" id="CHEBI:49883"/>
    </cofactor>
</comment>
<dbReference type="PANTHER" id="PTHR43409:SF4">
    <property type="entry name" value="RADICAL SAM SUPERFAMILY PROTEIN"/>
    <property type="match status" value="1"/>
</dbReference>
<keyword evidence="5" id="KW-0411">Iron-sulfur</keyword>
<dbReference type="SUPFAM" id="SSF102114">
    <property type="entry name" value="Radical SAM enzymes"/>
    <property type="match status" value="1"/>
</dbReference>
<dbReference type="Pfam" id="PF04055">
    <property type="entry name" value="Radical_SAM"/>
    <property type="match status" value="1"/>
</dbReference>
<dbReference type="AlphaFoldDB" id="A0A8J6XVC5"/>
<dbReference type="InterPro" id="IPR013785">
    <property type="entry name" value="Aldolase_TIM"/>
</dbReference>
<evidence type="ECO:0000256" key="3">
    <source>
        <dbReference type="ARBA" id="ARBA00022723"/>
    </source>
</evidence>
<sequence length="368" mass="41824">MNNWTISARKNITVLSPDQEAVFSFDLEGRPVSWYQNDHIYKRSLASRIHTRERVGGRRVRAVLPEADAAESYRQLLDQIANAPIPVDDPDQQDRLQRILAWTPERLLEEKHRFNRIYRPVSILPPDQYLAVVLQATFGCTWNRCTFCSFYQDREFACRTTEEFEDHCAGVTEFLGEGLSLRRSIFLADGNALVLSRDRLFPILETATAHFPGMPVHGFVDVFSGERRTSAEWSELRELGLERVHVGLETGADELLAWLNKPGSAEESFGFVSTLKEAGLKVALIFMVGAGGRRFAEQHRVATIALAERLPLQKGDIVYLSPFQSDDTGANSFSDDEIELELTVLQDRIRQAAPEAIVTRYDIREFLY</sequence>
<feature type="domain" description="Radical SAM core" evidence="6">
    <location>
        <begin position="124"/>
        <end position="355"/>
    </location>
</feature>
<evidence type="ECO:0000313" key="8">
    <source>
        <dbReference type="Proteomes" id="UP000648239"/>
    </source>
</evidence>
<name>A0A8J6XVC5_9BACT</name>
<proteinExistence type="predicted"/>
<protein>
    <submittedName>
        <fullName evidence="7">Radical SAM protein</fullName>
    </submittedName>
</protein>
<keyword evidence="3" id="KW-0479">Metal-binding</keyword>
<dbReference type="InterPro" id="IPR006638">
    <property type="entry name" value="Elp3/MiaA/NifB-like_rSAM"/>
</dbReference>